<dbReference type="GeneID" id="30026681"/>
<name>A0A1A0HGA9_9ASCO</name>
<dbReference type="Proteomes" id="UP000092555">
    <property type="component" value="Unassembled WGS sequence"/>
</dbReference>
<protein>
    <submittedName>
        <fullName evidence="2">Uncharacterized protein</fullName>
    </submittedName>
</protein>
<dbReference type="AlphaFoldDB" id="A0A1A0HGA9"/>
<sequence>MKPVLCFCRKETVAGYFARELLLRRKKVSSRSKRGSDASLCTMRGNYPPLLMNGTFRNSSSAKNYSARECEDAFNREEFVMILKTVEMITISCDFVKVKVYCD</sequence>
<comment type="caution">
    <text evidence="2">The sequence shown here is derived from an EMBL/GenBank/DDBJ whole genome shotgun (WGS) entry which is preliminary data.</text>
</comment>
<dbReference type="STRING" id="869754.A0A1A0HGA9"/>
<feature type="region of interest" description="Disordered" evidence="1">
    <location>
        <begin position="28"/>
        <end position="48"/>
    </location>
</feature>
<evidence type="ECO:0000313" key="2">
    <source>
        <dbReference type="EMBL" id="OBA23199.1"/>
    </source>
</evidence>
<keyword evidence="3" id="KW-1185">Reference proteome</keyword>
<dbReference type="RefSeq" id="XP_018713680.1">
    <property type="nucleotide sequence ID" value="XM_018853705.1"/>
</dbReference>
<accession>A0A1A0HGA9</accession>
<evidence type="ECO:0000256" key="1">
    <source>
        <dbReference type="SAM" id="MobiDB-lite"/>
    </source>
</evidence>
<gene>
    <name evidence="2" type="ORF">METBIDRAFT_101876</name>
</gene>
<evidence type="ECO:0000313" key="3">
    <source>
        <dbReference type="Proteomes" id="UP000092555"/>
    </source>
</evidence>
<organism evidence="2 3">
    <name type="scientific">Metschnikowia bicuspidata var. bicuspidata NRRL YB-4993</name>
    <dbReference type="NCBI Taxonomy" id="869754"/>
    <lineage>
        <taxon>Eukaryota</taxon>
        <taxon>Fungi</taxon>
        <taxon>Dikarya</taxon>
        <taxon>Ascomycota</taxon>
        <taxon>Saccharomycotina</taxon>
        <taxon>Pichiomycetes</taxon>
        <taxon>Metschnikowiaceae</taxon>
        <taxon>Metschnikowia</taxon>
    </lineage>
</organism>
<dbReference type="EMBL" id="LXTC01000001">
    <property type="protein sequence ID" value="OBA23199.1"/>
    <property type="molecule type" value="Genomic_DNA"/>
</dbReference>
<reference evidence="2 3" key="1">
    <citation type="submission" date="2016-05" db="EMBL/GenBank/DDBJ databases">
        <title>Comparative genomics of biotechnologically important yeasts.</title>
        <authorList>
            <consortium name="DOE Joint Genome Institute"/>
            <person name="Riley R."/>
            <person name="Haridas S."/>
            <person name="Wolfe K.H."/>
            <person name="Lopes M.R."/>
            <person name="Hittinger C.T."/>
            <person name="Goker M."/>
            <person name="Salamov A."/>
            <person name="Wisecaver J."/>
            <person name="Long T.M."/>
            <person name="Aerts A.L."/>
            <person name="Barry K."/>
            <person name="Choi C."/>
            <person name="Clum A."/>
            <person name="Coughlan A.Y."/>
            <person name="Deshpande S."/>
            <person name="Douglass A.P."/>
            <person name="Hanson S.J."/>
            <person name="Klenk H.-P."/>
            <person name="LaButti K."/>
            <person name="Lapidus A."/>
            <person name="Lindquist E."/>
            <person name="Lipzen A."/>
            <person name="Meier-kolthoff J.P."/>
            <person name="Ohm R.A."/>
            <person name="Otillar R.P."/>
            <person name="Pangilinan J."/>
            <person name="Peng Y."/>
            <person name="Rokas A."/>
            <person name="Rosa C.A."/>
            <person name="Scheuner C."/>
            <person name="Sibirny A.A."/>
            <person name="Slot J.C."/>
            <person name="Stielow J.B."/>
            <person name="Sun H."/>
            <person name="Kurtzman C.P."/>
            <person name="Blackwell M."/>
            <person name="Grigoriev I.V."/>
            <person name="Jeffries T.W."/>
        </authorList>
    </citation>
    <scope>NUCLEOTIDE SEQUENCE [LARGE SCALE GENOMIC DNA]</scope>
    <source>
        <strain evidence="2 3">NRRL YB-4993</strain>
    </source>
</reference>
<proteinExistence type="predicted"/>